<comment type="caution">
    <text evidence="1">The sequence shown here is derived from an EMBL/GenBank/DDBJ whole genome shotgun (WGS) entry which is preliminary data.</text>
</comment>
<sequence length="95" mass="11037">MDSKKIEQAIRDKVAEFARAKEGSFSVHILFDKNQYQLTIHQKHMGFFNQNKLILKKSFSKSEFLNLNEEQIDSLISDSFTKCEEQPKPGPGMDR</sequence>
<organism evidence="1 2">
    <name type="scientific">Legionella pneumophila</name>
    <dbReference type="NCBI Taxonomy" id="446"/>
    <lineage>
        <taxon>Bacteria</taxon>
        <taxon>Pseudomonadati</taxon>
        <taxon>Pseudomonadota</taxon>
        <taxon>Gammaproteobacteria</taxon>
        <taxon>Legionellales</taxon>
        <taxon>Legionellaceae</taxon>
        <taxon>Legionella</taxon>
    </lineage>
</organism>
<name>A0AAP3HDG2_LEGPN</name>
<reference evidence="1" key="1">
    <citation type="submission" date="2022-12" db="EMBL/GenBank/DDBJ databases">
        <title>Comparative genomics of Legionella pneumophila isolates from the West Bank and Germany support molecular epidemiology of Legionnaires disease.</title>
        <authorList>
            <person name="Zayed A.R."/>
            <person name="Bitar D.M."/>
            <person name="Steinert M."/>
            <person name="Lueck C."/>
            <person name="Brettar I."/>
            <person name="Hoefle M.G."/>
            <person name="Bunk B."/>
        </authorList>
    </citation>
    <scope>NUCLEOTIDE SEQUENCE</scope>
    <source>
        <strain evidence="1">H23</strain>
    </source>
</reference>
<dbReference type="EMBL" id="JAPXIC010000056">
    <property type="protein sequence ID" value="MCZ4719381.1"/>
    <property type="molecule type" value="Genomic_DNA"/>
</dbReference>
<dbReference type="RefSeq" id="WP_027264578.1">
    <property type="nucleotide sequence ID" value="NZ_CCZV01000010.1"/>
</dbReference>
<evidence type="ECO:0000313" key="2">
    <source>
        <dbReference type="Proteomes" id="UP001071279"/>
    </source>
</evidence>
<protein>
    <submittedName>
        <fullName evidence="1">Uncharacterized protein</fullName>
    </submittedName>
</protein>
<dbReference type="Proteomes" id="UP001071279">
    <property type="component" value="Unassembled WGS sequence"/>
</dbReference>
<proteinExistence type="predicted"/>
<evidence type="ECO:0000313" key="1">
    <source>
        <dbReference type="EMBL" id="MCZ4719381.1"/>
    </source>
</evidence>
<dbReference type="AlphaFoldDB" id="A0AAP3HDG2"/>
<gene>
    <name evidence="1" type="ORF">O6C86_09165</name>
</gene>
<accession>A0AAP3HDG2</accession>